<dbReference type="Gene3D" id="3.40.390.10">
    <property type="entry name" value="Collagenase (Catalytic Domain)"/>
    <property type="match status" value="1"/>
</dbReference>
<gene>
    <name evidence="2" type="ORF">Cco03nite_31350</name>
</gene>
<dbReference type="Gene3D" id="2.80.10.50">
    <property type="match status" value="3"/>
</dbReference>
<dbReference type="GO" id="GO:0008237">
    <property type="term" value="F:metallopeptidase activity"/>
    <property type="evidence" value="ECO:0007669"/>
    <property type="project" value="InterPro"/>
</dbReference>
<dbReference type="SUPFAM" id="SSF50370">
    <property type="entry name" value="Ricin B-like lectins"/>
    <property type="match status" value="1"/>
</dbReference>
<dbReference type="SUPFAM" id="SSF55486">
    <property type="entry name" value="Metalloproteases ('zincins'), catalytic domain"/>
    <property type="match status" value="1"/>
</dbReference>
<proteinExistence type="predicted"/>
<dbReference type="Pfam" id="PF00652">
    <property type="entry name" value="Ricin_B_lectin"/>
    <property type="match status" value="1"/>
</dbReference>
<dbReference type="EMBL" id="BONI01000023">
    <property type="protein sequence ID" value="GIG06435.1"/>
    <property type="molecule type" value="Genomic_DNA"/>
</dbReference>
<protein>
    <recommendedName>
        <fullName evidence="1">Ricin B lectin domain-containing protein</fullName>
    </recommendedName>
</protein>
<evidence type="ECO:0000313" key="3">
    <source>
        <dbReference type="Proteomes" id="UP000630887"/>
    </source>
</evidence>
<sequence length="365" mass="39969">MPQAVVARFQLDTRWYAKYVAGPVDPATGIAVPILGSAAIADSTLIKAARQATTLVTTYPGYAVPELNRRNVRIVMIARSERISSIPEIFRDHGTSWDERYWAGMGGPLTVGTEANLIDNQGGENVYIHEFGHTVDGWSLRYTDPRFGPELDGAYSRARSMGLWNNTYAGSNVGEYWAEGVQSYFDLNRQGPAGGDGVHNDVNTRAELARYDTALFALLDRVYRGTALEPADPPPGTGQMIIGTGSNRCVDVSGGRPEDGVKIQLWDCHGGPEVRWTWRGQQLVNARTGKCLDITGNGTAEGTRVQQWTCNTAGGQLWQFVDGNLRNPQSGKCLDADAWGTANGTQLIIWHCGSNQSNQTWRFQN</sequence>
<name>A0A8J3L4M6_9ACTN</name>
<dbReference type="CDD" id="cd00161">
    <property type="entry name" value="beta-trefoil_Ricin-like"/>
    <property type="match status" value="1"/>
</dbReference>
<organism evidence="2 3">
    <name type="scientific">Catellatospora coxensis</name>
    <dbReference type="NCBI Taxonomy" id="310354"/>
    <lineage>
        <taxon>Bacteria</taxon>
        <taxon>Bacillati</taxon>
        <taxon>Actinomycetota</taxon>
        <taxon>Actinomycetes</taxon>
        <taxon>Micromonosporales</taxon>
        <taxon>Micromonosporaceae</taxon>
        <taxon>Catellatospora</taxon>
    </lineage>
</organism>
<dbReference type="InterPro" id="IPR000772">
    <property type="entry name" value="Ricin_B_lectin"/>
</dbReference>
<dbReference type="Proteomes" id="UP000630887">
    <property type="component" value="Unassembled WGS sequence"/>
</dbReference>
<evidence type="ECO:0000259" key="1">
    <source>
        <dbReference type="SMART" id="SM00458"/>
    </source>
</evidence>
<dbReference type="AlphaFoldDB" id="A0A8J3L4M6"/>
<feature type="domain" description="Ricin B lectin" evidence="1">
    <location>
        <begin position="236"/>
        <end position="364"/>
    </location>
</feature>
<evidence type="ECO:0000313" key="2">
    <source>
        <dbReference type="EMBL" id="GIG06435.1"/>
    </source>
</evidence>
<keyword evidence="3" id="KW-1185">Reference proteome</keyword>
<dbReference type="InterPro" id="IPR035992">
    <property type="entry name" value="Ricin_B-like_lectins"/>
</dbReference>
<dbReference type="SMART" id="SM00458">
    <property type="entry name" value="RICIN"/>
    <property type="match status" value="1"/>
</dbReference>
<reference evidence="2 3" key="1">
    <citation type="submission" date="2021-01" db="EMBL/GenBank/DDBJ databases">
        <title>Whole genome shotgun sequence of Catellatospora coxensis NBRC 107359.</title>
        <authorList>
            <person name="Komaki H."/>
            <person name="Tamura T."/>
        </authorList>
    </citation>
    <scope>NUCLEOTIDE SEQUENCE [LARGE SCALE GENOMIC DNA]</scope>
    <source>
        <strain evidence="2 3">NBRC 107359</strain>
    </source>
</reference>
<dbReference type="PROSITE" id="PS50231">
    <property type="entry name" value="RICIN_B_LECTIN"/>
    <property type="match status" value="1"/>
</dbReference>
<comment type="caution">
    <text evidence="2">The sequence shown here is derived from an EMBL/GenBank/DDBJ whole genome shotgun (WGS) entry which is preliminary data.</text>
</comment>
<accession>A0A8J3L4M6</accession>
<dbReference type="InterPro" id="IPR024079">
    <property type="entry name" value="MetalloPept_cat_dom_sf"/>
</dbReference>